<protein>
    <submittedName>
        <fullName evidence="3">CPBP family intramembrane metalloprotease</fullName>
    </submittedName>
</protein>
<feature type="transmembrane region" description="Helical" evidence="1">
    <location>
        <begin position="111"/>
        <end position="132"/>
    </location>
</feature>
<dbReference type="Pfam" id="PF02517">
    <property type="entry name" value="Rce1-like"/>
    <property type="match status" value="1"/>
</dbReference>
<dbReference type="Proteomes" id="UP000766246">
    <property type="component" value="Unassembled WGS sequence"/>
</dbReference>
<keyword evidence="3" id="KW-0482">Metalloprotease</keyword>
<keyword evidence="3" id="KW-0645">Protease</keyword>
<feature type="transmembrane region" description="Helical" evidence="1">
    <location>
        <begin position="242"/>
        <end position="260"/>
    </location>
</feature>
<keyword evidence="1" id="KW-0472">Membrane</keyword>
<dbReference type="AlphaFoldDB" id="A0A927U9G6"/>
<evidence type="ECO:0000313" key="3">
    <source>
        <dbReference type="EMBL" id="MBE5920799.1"/>
    </source>
</evidence>
<reference evidence="3" key="1">
    <citation type="submission" date="2019-04" db="EMBL/GenBank/DDBJ databases">
        <title>Evolution of Biomass-Degrading Anaerobic Consortia Revealed by Metagenomics.</title>
        <authorList>
            <person name="Peng X."/>
        </authorList>
    </citation>
    <scope>NUCLEOTIDE SEQUENCE</scope>
    <source>
        <strain evidence="3">SIG311</strain>
    </source>
</reference>
<evidence type="ECO:0000313" key="4">
    <source>
        <dbReference type="Proteomes" id="UP000766246"/>
    </source>
</evidence>
<comment type="caution">
    <text evidence="3">The sequence shown here is derived from an EMBL/GenBank/DDBJ whole genome shotgun (WGS) entry which is preliminary data.</text>
</comment>
<dbReference type="GO" id="GO:0008237">
    <property type="term" value="F:metallopeptidase activity"/>
    <property type="evidence" value="ECO:0007669"/>
    <property type="project" value="UniProtKB-KW"/>
</dbReference>
<feature type="transmembrane region" description="Helical" evidence="1">
    <location>
        <begin position="76"/>
        <end position="96"/>
    </location>
</feature>
<feature type="transmembrane region" description="Helical" evidence="1">
    <location>
        <begin position="201"/>
        <end position="222"/>
    </location>
</feature>
<proteinExistence type="predicted"/>
<accession>A0A927U9G6</accession>
<keyword evidence="1" id="KW-0812">Transmembrane</keyword>
<feature type="transmembrane region" description="Helical" evidence="1">
    <location>
        <begin position="177"/>
        <end position="196"/>
    </location>
</feature>
<organism evidence="3 4">
    <name type="scientific">Pseudobutyrivibrio ruminis</name>
    <dbReference type="NCBI Taxonomy" id="46206"/>
    <lineage>
        <taxon>Bacteria</taxon>
        <taxon>Bacillati</taxon>
        <taxon>Bacillota</taxon>
        <taxon>Clostridia</taxon>
        <taxon>Lachnospirales</taxon>
        <taxon>Lachnospiraceae</taxon>
        <taxon>Pseudobutyrivibrio</taxon>
    </lineage>
</organism>
<evidence type="ECO:0000256" key="1">
    <source>
        <dbReference type="SAM" id="Phobius"/>
    </source>
</evidence>
<feature type="domain" description="CAAX prenyl protease 2/Lysostaphin resistance protein A-like" evidence="2">
    <location>
        <begin position="108"/>
        <end position="214"/>
    </location>
</feature>
<sequence>MLKRYINFLKKSPIITATICIIYVIICFKSIKTDTNFQFFIVRTMLCGAVCFFLYQISGDKALTNCDNSTGYVLKYCLGFLILSALFGSILIIAHIEEKTPFVANPLKEIIIVFLMYMSVGLFEELAFRAVINDAIIYKFRNWKYVFVLSAIVSSIVFGAVHIIGFDMSSPTAWGQAIGKTAEAGLFGFGLLILYWKTRNIWACAIAHGLNDFFVDFQSGLFVNEETSHGYIYEGDTAIKSIIMYCILSVINIIYLSIIWKKVGKTIDFKKIREEW</sequence>
<feature type="transmembrane region" description="Helical" evidence="1">
    <location>
        <begin position="12"/>
        <end position="31"/>
    </location>
</feature>
<gene>
    <name evidence="3" type="ORF">E7272_13290</name>
</gene>
<dbReference type="EMBL" id="SVER01000052">
    <property type="protein sequence ID" value="MBE5920799.1"/>
    <property type="molecule type" value="Genomic_DNA"/>
</dbReference>
<keyword evidence="1" id="KW-1133">Transmembrane helix</keyword>
<feature type="transmembrane region" description="Helical" evidence="1">
    <location>
        <begin position="37"/>
        <end position="55"/>
    </location>
</feature>
<dbReference type="GO" id="GO:0004175">
    <property type="term" value="F:endopeptidase activity"/>
    <property type="evidence" value="ECO:0007669"/>
    <property type="project" value="UniProtKB-ARBA"/>
</dbReference>
<keyword evidence="3" id="KW-0378">Hydrolase</keyword>
<dbReference type="InterPro" id="IPR003675">
    <property type="entry name" value="Rce1/LyrA-like_dom"/>
</dbReference>
<name>A0A927U9G6_9FIRM</name>
<dbReference type="GO" id="GO:0080120">
    <property type="term" value="P:CAAX-box protein maturation"/>
    <property type="evidence" value="ECO:0007669"/>
    <property type="project" value="UniProtKB-ARBA"/>
</dbReference>
<evidence type="ECO:0000259" key="2">
    <source>
        <dbReference type="Pfam" id="PF02517"/>
    </source>
</evidence>
<feature type="transmembrane region" description="Helical" evidence="1">
    <location>
        <begin position="144"/>
        <end position="165"/>
    </location>
</feature>